<sequence length="262" mass="30026">MPRIAVLIPVYNDQEGLNRTLKSLENEVEEQVDVVVVDDGSLIPMTTYSKISIHNIKLIRAEENIGIEAALNMGVKYILDEGYEFIARIDAGDEILHNRFSKQVSYLEKNQDVVLLGSHVKHVNREGQEVFTEYVPTTAKGIEKMMHMNSCFPHPSVMFRTCILKDIGFYSTEYPAAEDYEFFFRISKKFRVSNIDEVLIKKEINPNSISLSKRKVQLKSRLRIQLNYFNPLLIKSYTGVLKSLVLLVVPNKLVIKIKASKN</sequence>
<evidence type="ECO:0000259" key="4">
    <source>
        <dbReference type="Pfam" id="PF00535"/>
    </source>
</evidence>
<evidence type="ECO:0000256" key="1">
    <source>
        <dbReference type="ARBA" id="ARBA00006739"/>
    </source>
</evidence>
<dbReference type="InterPro" id="IPR001173">
    <property type="entry name" value="Glyco_trans_2-like"/>
</dbReference>
<proteinExistence type="inferred from homology"/>
<accession>A0ABD5I9B2</accession>
<dbReference type="EMBL" id="JAWQCK010000007">
    <property type="protein sequence ID" value="MDW9213425.1"/>
    <property type="molecule type" value="Genomic_DNA"/>
</dbReference>
<evidence type="ECO:0000256" key="3">
    <source>
        <dbReference type="ARBA" id="ARBA00022679"/>
    </source>
</evidence>
<organism evidence="5 6">
    <name type="scientific">Bacillus thuringiensis serovar toumanoffi</name>
    <dbReference type="NCBI Taxonomy" id="180862"/>
    <lineage>
        <taxon>Bacteria</taxon>
        <taxon>Bacillati</taxon>
        <taxon>Bacillota</taxon>
        <taxon>Bacilli</taxon>
        <taxon>Bacillales</taxon>
        <taxon>Bacillaceae</taxon>
        <taxon>Bacillus</taxon>
        <taxon>Bacillus cereus group</taxon>
    </lineage>
</organism>
<evidence type="ECO:0000256" key="2">
    <source>
        <dbReference type="ARBA" id="ARBA00022676"/>
    </source>
</evidence>
<dbReference type="PANTHER" id="PTHR43685:SF5">
    <property type="entry name" value="GLYCOSYLTRANSFERASE EPSE-RELATED"/>
    <property type="match status" value="1"/>
</dbReference>
<dbReference type="Proteomes" id="UP001272716">
    <property type="component" value="Unassembled WGS sequence"/>
</dbReference>
<evidence type="ECO:0000313" key="6">
    <source>
        <dbReference type="Proteomes" id="UP001272716"/>
    </source>
</evidence>
<protein>
    <submittedName>
        <fullName evidence="5">Glycosyl transferase family 2</fullName>
    </submittedName>
</protein>
<dbReference type="AlphaFoldDB" id="A0ABD5I9B2"/>
<reference evidence="5 6" key="1">
    <citation type="submission" date="2023-10" db="EMBL/GenBank/DDBJ databases">
        <title>Draft Genome Sequence of Bacillus thuringiensis serovar. toumanoffi 4059: Identification of a Novel Cry Protein Candidate.</title>
        <authorList>
            <person name="Murdoch R.W."/>
            <person name="Gemler B."/>
            <person name="Heater B.S."/>
        </authorList>
    </citation>
    <scope>NUCLEOTIDE SEQUENCE [LARGE SCALE GENOMIC DNA]</scope>
    <source>
        <strain evidence="5 6">4059</strain>
    </source>
</reference>
<feature type="domain" description="Glycosyltransferase 2-like" evidence="4">
    <location>
        <begin position="6"/>
        <end position="158"/>
    </location>
</feature>
<keyword evidence="3 5" id="KW-0808">Transferase</keyword>
<dbReference type="SUPFAM" id="SSF53448">
    <property type="entry name" value="Nucleotide-diphospho-sugar transferases"/>
    <property type="match status" value="1"/>
</dbReference>
<name>A0ABD5I9B2_BACTU</name>
<dbReference type="Pfam" id="PF00535">
    <property type="entry name" value="Glycos_transf_2"/>
    <property type="match status" value="1"/>
</dbReference>
<comment type="similarity">
    <text evidence="1">Belongs to the glycosyltransferase 2 family.</text>
</comment>
<dbReference type="Gene3D" id="3.90.550.10">
    <property type="entry name" value="Spore Coat Polysaccharide Biosynthesis Protein SpsA, Chain A"/>
    <property type="match status" value="1"/>
</dbReference>
<keyword evidence="2" id="KW-0328">Glycosyltransferase</keyword>
<dbReference type="PANTHER" id="PTHR43685">
    <property type="entry name" value="GLYCOSYLTRANSFERASE"/>
    <property type="match status" value="1"/>
</dbReference>
<dbReference type="InterPro" id="IPR050834">
    <property type="entry name" value="Glycosyltransf_2"/>
</dbReference>
<dbReference type="InterPro" id="IPR029044">
    <property type="entry name" value="Nucleotide-diphossugar_trans"/>
</dbReference>
<dbReference type="RefSeq" id="WP_001137309.1">
    <property type="nucleotide sequence ID" value="NZ_JAWQCK010000007.1"/>
</dbReference>
<comment type="caution">
    <text evidence="5">The sequence shown here is derived from an EMBL/GenBank/DDBJ whole genome shotgun (WGS) entry which is preliminary data.</text>
</comment>
<gene>
    <name evidence="5" type="ORF">BTTOUR_32270</name>
</gene>
<dbReference type="GO" id="GO:0016757">
    <property type="term" value="F:glycosyltransferase activity"/>
    <property type="evidence" value="ECO:0007669"/>
    <property type="project" value="UniProtKB-KW"/>
</dbReference>
<evidence type="ECO:0000313" key="5">
    <source>
        <dbReference type="EMBL" id="MDW9213425.1"/>
    </source>
</evidence>